<dbReference type="Proteomes" id="UP001149009">
    <property type="component" value="Unassembled WGS sequence"/>
</dbReference>
<keyword evidence="3" id="KW-1185">Reference proteome</keyword>
<dbReference type="Pfam" id="PF03167">
    <property type="entry name" value="UDG"/>
    <property type="match status" value="1"/>
</dbReference>
<feature type="domain" description="Uracil-DNA glycosylase-like" evidence="1">
    <location>
        <begin position="34"/>
        <end position="197"/>
    </location>
</feature>
<dbReference type="SMART" id="SM00987">
    <property type="entry name" value="UreE_C"/>
    <property type="match status" value="1"/>
</dbReference>
<dbReference type="CDD" id="cd10033">
    <property type="entry name" value="UDG_like"/>
    <property type="match status" value="1"/>
</dbReference>
<dbReference type="AlphaFoldDB" id="A0A9X2X7W8"/>
<accession>A0A9X2X7W8</accession>
<dbReference type="PANTHER" id="PTHR42160">
    <property type="entry name" value="URACIL-DNA GLYCOSYLASE SUPERFAMILY PROTEIN"/>
    <property type="match status" value="1"/>
</dbReference>
<dbReference type="SUPFAM" id="SSF52141">
    <property type="entry name" value="Uracil-DNA glycosylase-like"/>
    <property type="match status" value="1"/>
</dbReference>
<dbReference type="InterPro" id="IPR036895">
    <property type="entry name" value="Uracil-DNA_glycosylase-like_sf"/>
</dbReference>
<sequence length="204" mass="23304">MEDALETLLREIRACRICIENPRGKPLPHEPRPVVVASRAARILIAGQAPGTRVHASGLPFDDRSGDRLRGWMGVSRVEFYNPDKFAIVPMGFCFPGYDDKGSDLPPRRECAPIWYARLMAEMPQIELVLAVGQYAQAWHLGRNRGASVTETVLQWRSFFASQRKPLVLPLPHPSWRNTAWLKKNPWFEKELLPVLKREIQARI</sequence>
<dbReference type="RefSeq" id="WP_261514091.1">
    <property type="nucleotide sequence ID" value="NZ_JAODNV010000005.1"/>
</dbReference>
<organism evidence="2 3">
    <name type="scientific">Chelativorans petroleitrophicus</name>
    <dbReference type="NCBI Taxonomy" id="2975484"/>
    <lineage>
        <taxon>Bacteria</taxon>
        <taxon>Pseudomonadati</taxon>
        <taxon>Pseudomonadota</taxon>
        <taxon>Alphaproteobacteria</taxon>
        <taxon>Hyphomicrobiales</taxon>
        <taxon>Phyllobacteriaceae</taxon>
        <taxon>Chelativorans</taxon>
    </lineage>
</organism>
<evidence type="ECO:0000313" key="3">
    <source>
        <dbReference type="Proteomes" id="UP001149009"/>
    </source>
</evidence>
<dbReference type="InterPro" id="IPR005122">
    <property type="entry name" value="Uracil-DNA_glycosylase-like"/>
</dbReference>
<evidence type="ECO:0000313" key="2">
    <source>
        <dbReference type="EMBL" id="MCT8989357.1"/>
    </source>
</evidence>
<evidence type="ECO:0000259" key="1">
    <source>
        <dbReference type="SMART" id="SM00986"/>
    </source>
</evidence>
<dbReference type="InterPro" id="IPR047124">
    <property type="entry name" value="HI_0220.2"/>
</dbReference>
<protein>
    <submittedName>
        <fullName evidence="2">Uracil-DNA glycosylase family protein</fullName>
    </submittedName>
</protein>
<comment type="caution">
    <text evidence="2">The sequence shown here is derived from an EMBL/GenBank/DDBJ whole genome shotgun (WGS) entry which is preliminary data.</text>
</comment>
<dbReference type="PANTHER" id="PTHR42160:SF1">
    <property type="entry name" value="URACIL-DNA GLYCOSYLASE SUPERFAMILY PROTEIN"/>
    <property type="match status" value="1"/>
</dbReference>
<proteinExistence type="predicted"/>
<dbReference type="EMBL" id="JAODNV010000005">
    <property type="protein sequence ID" value="MCT8989357.1"/>
    <property type="molecule type" value="Genomic_DNA"/>
</dbReference>
<dbReference type="SMART" id="SM00986">
    <property type="entry name" value="UDG"/>
    <property type="match status" value="1"/>
</dbReference>
<reference evidence="2" key="1">
    <citation type="submission" date="2022-08" db="EMBL/GenBank/DDBJ databases">
        <title>Chelativorans sichuanense sp. nov., a paraffin oil-degrading bacterium isolated from a mixture of oil-based drill cuttings and paddy soil.</title>
        <authorList>
            <person name="Yu J."/>
            <person name="Liu H."/>
            <person name="Chen Q."/>
        </authorList>
    </citation>
    <scope>NUCLEOTIDE SEQUENCE</scope>
    <source>
        <strain evidence="2">SCAU 2101</strain>
    </source>
</reference>
<dbReference type="Gene3D" id="3.40.470.10">
    <property type="entry name" value="Uracil-DNA glycosylase-like domain"/>
    <property type="match status" value="1"/>
</dbReference>
<gene>
    <name evidence="2" type="ORF">NYR54_03465</name>
</gene>
<name>A0A9X2X7W8_9HYPH</name>